<evidence type="ECO:0000313" key="10">
    <source>
        <dbReference type="EMBL" id="QHA01263.1"/>
    </source>
</evidence>
<sequence>MYSTFFGLELANRTLSSQQAALGVAGHNISNASTSGYSRQIADLKTAIPLTVMAGGKFLTLGTGSAMDTVTRARDSYLDLQFRSETSKYEYWSGRQSTLSLVESMVNEPSSYSLSNDMNKFWNSWSVLANNPQNAGVRTSLIEQTKTLVDTFHHMEIQISETQNDLDSSVKAAVTQINTLAEQIRSLNIQIKNSEVAGDNPNDLKDQRDSLVDNLSKIVPVRVIESRDPAFTDRQVNNYKVIIGNENDPNNVLVDFQAIRYLQNPPPTVDGFSRVVWADSASAVVDTGSAIGTPLTISDGDQIAINIDGTSYTVDLSSIRGTYDGTAGYTLTDLAANLQTAINNVSGQPDVSIAYTGGHLTITSGTSGGTSLIALENVTGSLGRSFHDPAALTADPANTGSVTSMTALGTYTGKGNTLTATYNGTTSTWELSDNGIPAGATTGLSMAGITLTVAGAPADGDTFTLDLTVNDSMTSLGFSTNVASNWVDLGTNMGQLAANLDMRDHYIESVRSRLDTLAKGIANAVNVLHRTGQGLELETTGIDFFTSSDGSDITAANIEINAVLQANYNRIATGIKTNPLEIGDSSVALAISSLANSWTGLKTAIGQNVFGQNGANPVDATSFGDFYGAMITDLGVNAQQAERMTEGQSVLVEQMYTQREILSGVSLDEEMTNIIKYQKTYSSAARFVTMLDSMFDNLIAMGTTK</sequence>
<evidence type="ECO:0000256" key="2">
    <source>
        <dbReference type="ARBA" id="ARBA00004613"/>
    </source>
</evidence>
<dbReference type="PANTHER" id="PTHR30033:SF1">
    <property type="entry name" value="FLAGELLAR HOOK-ASSOCIATED PROTEIN 1"/>
    <property type="match status" value="1"/>
</dbReference>
<evidence type="ECO:0000256" key="7">
    <source>
        <dbReference type="SAM" id="Coils"/>
    </source>
</evidence>
<evidence type="ECO:0000259" key="8">
    <source>
        <dbReference type="Pfam" id="PF06429"/>
    </source>
</evidence>
<dbReference type="Pfam" id="PF06429">
    <property type="entry name" value="Flg_bbr_C"/>
    <property type="match status" value="1"/>
</dbReference>
<dbReference type="NCBIfam" id="TIGR02492">
    <property type="entry name" value="flgK_ends"/>
    <property type="match status" value="1"/>
</dbReference>
<evidence type="ECO:0000256" key="5">
    <source>
        <dbReference type="ARBA" id="ARBA00022525"/>
    </source>
</evidence>
<dbReference type="InterPro" id="IPR002371">
    <property type="entry name" value="FlgK"/>
</dbReference>
<feature type="domain" description="Flagellar basal-body/hook protein C-terminal" evidence="8">
    <location>
        <begin position="663"/>
        <end position="700"/>
    </location>
</feature>
<dbReference type="EMBL" id="CP046996">
    <property type="protein sequence ID" value="QHA01263.1"/>
    <property type="molecule type" value="Genomic_DNA"/>
</dbReference>
<evidence type="ECO:0000256" key="4">
    <source>
        <dbReference type="ARBA" id="ARBA00016244"/>
    </source>
</evidence>
<comment type="similarity">
    <text evidence="3">Belongs to the flagella basal body rod proteins family.</text>
</comment>
<comment type="subcellular location">
    <subcellularLocation>
        <location evidence="1">Bacterial flagellum</location>
    </subcellularLocation>
    <subcellularLocation>
        <location evidence="2">Secreted</location>
    </subcellularLocation>
</comment>
<dbReference type="SUPFAM" id="SSF64518">
    <property type="entry name" value="Phase 1 flagellin"/>
    <property type="match status" value="2"/>
</dbReference>
<keyword evidence="7" id="KW-0175">Coiled coil</keyword>
<keyword evidence="5" id="KW-0964">Secreted</keyword>
<dbReference type="GO" id="GO:0044780">
    <property type="term" value="P:bacterial-type flagellum assembly"/>
    <property type="evidence" value="ECO:0007669"/>
    <property type="project" value="InterPro"/>
</dbReference>
<dbReference type="Pfam" id="PF22638">
    <property type="entry name" value="FlgK_D1"/>
    <property type="match status" value="2"/>
</dbReference>
<reference evidence="10 11" key="1">
    <citation type="submission" date="2019-12" db="EMBL/GenBank/DDBJ databases">
        <title>Sequence classification of anaerobic respiratory reductive dehalogenases: First we see many, then we see few.</title>
        <authorList>
            <person name="Molenda O."/>
            <person name="Puentes Jacome L.A."/>
            <person name="Cao X."/>
            <person name="Nesbo C.L."/>
            <person name="Tang S."/>
            <person name="Morson N."/>
            <person name="Patron J."/>
            <person name="Lomheim L."/>
            <person name="Wishart D.S."/>
            <person name="Edwards E.A."/>
        </authorList>
    </citation>
    <scope>NUCLEOTIDE SEQUENCE [LARGE SCALE GENOMIC DNA]</scope>
    <source>
        <strain evidence="10 11">12DCA</strain>
    </source>
</reference>
<evidence type="ECO:0000259" key="9">
    <source>
        <dbReference type="Pfam" id="PF22638"/>
    </source>
</evidence>
<protein>
    <recommendedName>
        <fullName evidence="4">Flagellar hook-associated protein 1</fullName>
    </recommendedName>
</protein>
<dbReference type="InterPro" id="IPR010930">
    <property type="entry name" value="Flg_bb/hook_C_dom"/>
</dbReference>
<keyword evidence="6" id="KW-0975">Bacterial flagellum</keyword>
<dbReference type="PANTHER" id="PTHR30033">
    <property type="entry name" value="FLAGELLAR HOOK-ASSOCIATED PROTEIN 1"/>
    <property type="match status" value="1"/>
</dbReference>
<dbReference type="GO" id="GO:0009424">
    <property type="term" value="C:bacterial-type flagellum hook"/>
    <property type="evidence" value="ECO:0007669"/>
    <property type="project" value="InterPro"/>
</dbReference>
<feature type="coiled-coil region" evidence="7">
    <location>
        <begin position="170"/>
        <end position="197"/>
    </location>
</feature>
<feature type="domain" description="Flagellar hook-associated protein FlgK helical" evidence="9">
    <location>
        <begin position="100"/>
        <end position="245"/>
    </location>
</feature>
<keyword evidence="10" id="KW-0966">Cell projection</keyword>
<dbReference type="InterPro" id="IPR053927">
    <property type="entry name" value="FlgK_helical"/>
</dbReference>
<gene>
    <name evidence="10" type="primary">flgK</name>
    <name evidence="10" type="ORF">GQ588_11745</name>
</gene>
<name>A0A857DKD6_9FIRM</name>
<accession>A0A857DKD6</accession>
<dbReference type="GO" id="GO:0005198">
    <property type="term" value="F:structural molecule activity"/>
    <property type="evidence" value="ECO:0007669"/>
    <property type="project" value="InterPro"/>
</dbReference>
<dbReference type="AlphaFoldDB" id="A0A857DKD6"/>
<evidence type="ECO:0000256" key="3">
    <source>
        <dbReference type="ARBA" id="ARBA00009677"/>
    </source>
</evidence>
<dbReference type="RefSeq" id="WP_019225328.1">
    <property type="nucleotide sequence ID" value="NZ_CP046996.1"/>
</dbReference>
<organism evidence="10 11">
    <name type="scientific">Dehalobacter restrictus</name>
    <dbReference type="NCBI Taxonomy" id="55583"/>
    <lineage>
        <taxon>Bacteria</taxon>
        <taxon>Bacillati</taxon>
        <taxon>Bacillota</taxon>
        <taxon>Clostridia</taxon>
        <taxon>Eubacteriales</taxon>
        <taxon>Desulfitobacteriaceae</taxon>
        <taxon>Dehalobacter</taxon>
    </lineage>
</organism>
<feature type="domain" description="Flagellar hook-associated protein FlgK helical" evidence="9">
    <location>
        <begin position="473"/>
        <end position="545"/>
    </location>
</feature>
<evidence type="ECO:0000256" key="1">
    <source>
        <dbReference type="ARBA" id="ARBA00004365"/>
    </source>
</evidence>
<dbReference type="PRINTS" id="PR01005">
    <property type="entry name" value="FLGHOOKAP1"/>
</dbReference>
<proteinExistence type="inferred from homology"/>
<keyword evidence="10" id="KW-0282">Flagellum</keyword>
<keyword evidence="10" id="KW-0969">Cilium</keyword>
<evidence type="ECO:0000313" key="11">
    <source>
        <dbReference type="Proteomes" id="UP000430508"/>
    </source>
</evidence>
<dbReference type="GO" id="GO:0005576">
    <property type="term" value="C:extracellular region"/>
    <property type="evidence" value="ECO:0007669"/>
    <property type="project" value="UniProtKB-SubCell"/>
</dbReference>
<evidence type="ECO:0000256" key="6">
    <source>
        <dbReference type="ARBA" id="ARBA00023143"/>
    </source>
</evidence>
<dbReference type="Proteomes" id="UP000430508">
    <property type="component" value="Chromosome"/>
</dbReference>